<evidence type="ECO:0000256" key="3">
    <source>
        <dbReference type="ARBA" id="ARBA00022833"/>
    </source>
</evidence>
<reference evidence="10" key="2">
    <citation type="submission" date="2019-02" db="EMBL/GenBank/DDBJ databases">
        <title>Opniocepnalus argus Var Kimnra genome.</title>
        <authorList>
            <person name="Zhou C."/>
            <person name="Xiao S."/>
        </authorList>
    </citation>
    <scope>NUCLEOTIDE SEQUENCE [LARGE SCALE GENOMIC DNA]</scope>
</reference>
<dbReference type="SUPFAM" id="SSF57716">
    <property type="entry name" value="Glucocorticoid receptor-like (DNA-binding domain)"/>
    <property type="match status" value="1"/>
</dbReference>
<feature type="compositionally biased region" description="Polar residues" evidence="7">
    <location>
        <begin position="419"/>
        <end position="440"/>
    </location>
</feature>
<dbReference type="PANTHER" id="PTHR46927:SF3">
    <property type="entry name" value="THAP-TYPE DOMAIN-CONTAINING PROTEIN"/>
    <property type="match status" value="1"/>
</dbReference>
<dbReference type="EMBL" id="CM015713">
    <property type="protein sequence ID" value="KAF3686411.1"/>
    <property type="molecule type" value="Genomic_DNA"/>
</dbReference>
<feature type="domain" description="THAP-type" evidence="8">
    <location>
        <begin position="1"/>
        <end position="93"/>
    </location>
</feature>
<dbReference type="SMART" id="SM00692">
    <property type="entry name" value="DM3"/>
    <property type="match status" value="1"/>
</dbReference>
<gene>
    <name evidence="9" type="ORF">EXN66_Car002083</name>
</gene>
<dbReference type="Gene3D" id="6.20.210.20">
    <property type="entry name" value="THAP domain"/>
    <property type="match status" value="1"/>
</dbReference>
<feature type="compositionally biased region" description="Polar residues" evidence="7">
    <location>
        <begin position="579"/>
        <end position="590"/>
    </location>
</feature>
<proteinExistence type="predicted"/>
<dbReference type="InterPro" id="IPR038441">
    <property type="entry name" value="THAP_Znf_sf"/>
</dbReference>
<dbReference type="PANTHER" id="PTHR46927">
    <property type="entry name" value="AGAP005574-PA"/>
    <property type="match status" value="1"/>
</dbReference>
<keyword evidence="6" id="KW-0175">Coiled coil</keyword>
<feature type="compositionally biased region" description="Low complexity" evidence="7">
    <location>
        <begin position="166"/>
        <end position="192"/>
    </location>
</feature>
<evidence type="ECO:0000259" key="8">
    <source>
        <dbReference type="PROSITE" id="PS50950"/>
    </source>
</evidence>
<accession>A0A6G1P803</accession>
<evidence type="ECO:0000256" key="6">
    <source>
        <dbReference type="SAM" id="Coils"/>
    </source>
</evidence>
<keyword evidence="3" id="KW-0862">Zinc</keyword>
<feature type="coiled-coil region" evidence="6">
    <location>
        <begin position="480"/>
        <end position="507"/>
    </location>
</feature>
<evidence type="ECO:0000256" key="1">
    <source>
        <dbReference type="ARBA" id="ARBA00022723"/>
    </source>
</evidence>
<evidence type="ECO:0000313" key="10">
    <source>
        <dbReference type="Proteomes" id="UP000503349"/>
    </source>
</evidence>
<dbReference type="GO" id="GO:0003677">
    <property type="term" value="F:DNA binding"/>
    <property type="evidence" value="ECO:0007669"/>
    <property type="project" value="UniProtKB-UniRule"/>
</dbReference>
<dbReference type="SMART" id="SM00980">
    <property type="entry name" value="THAP"/>
    <property type="match status" value="1"/>
</dbReference>
<dbReference type="InterPro" id="IPR006612">
    <property type="entry name" value="THAP_Znf"/>
</dbReference>
<name>A0A6G1P803_CHAAH</name>
<organism evidence="9 10">
    <name type="scientific">Channa argus</name>
    <name type="common">Northern snakehead</name>
    <name type="synonym">Ophicephalus argus</name>
    <dbReference type="NCBI Taxonomy" id="215402"/>
    <lineage>
        <taxon>Eukaryota</taxon>
        <taxon>Metazoa</taxon>
        <taxon>Chordata</taxon>
        <taxon>Craniata</taxon>
        <taxon>Vertebrata</taxon>
        <taxon>Euteleostomi</taxon>
        <taxon>Actinopterygii</taxon>
        <taxon>Neopterygii</taxon>
        <taxon>Teleostei</taxon>
        <taxon>Neoteleostei</taxon>
        <taxon>Acanthomorphata</taxon>
        <taxon>Anabantaria</taxon>
        <taxon>Anabantiformes</taxon>
        <taxon>Channoidei</taxon>
        <taxon>Channidae</taxon>
        <taxon>Channa</taxon>
    </lineage>
</organism>
<keyword evidence="4 5" id="KW-0238">DNA-binding</keyword>
<evidence type="ECO:0000256" key="5">
    <source>
        <dbReference type="PROSITE-ProRule" id="PRU00309"/>
    </source>
</evidence>
<feature type="region of interest" description="Disordered" evidence="7">
    <location>
        <begin position="163"/>
        <end position="194"/>
    </location>
</feature>
<keyword evidence="1" id="KW-0479">Metal-binding</keyword>
<keyword evidence="10" id="KW-1185">Reference proteome</keyword>
<evidence type="ECO:0000256" key="7">
    <source>
        <dbReference type="SAM" id="MobiDB-lite"/>
    </source>
</evidence>
<keyword evidence="2 5" id="KW-0863">Zinc-finger</keyword>
<evidence type="ECO:0000256" key="2">
    <source>
        <dbReference type="ARBA" id="ARBA00022771"/>
    </source>
</evidence>
<sequence length="717" mass="80054">MVSSCIVPRCKRKRRTGLSYYRFPVKDAERCKLWLRAVNNPKYDENTSIDCLKNHRVCSLHFKPEDFQRHLVWDEMGGDGVKKLRPTAVPSLNLGEGETCTNAEHSPGLVNTSGTAAQAFVSVGSGPSVTRVLPWTSVITSGPSTSSQASSVDIQYTSLDLGSTFPSRPLPSSSGPPDNSQQSPSPAEPSESLCSVSSVDYMNESIHQETEFELRSTTASKSEENTENDLSQLKTIVNDSCLMELFKKCQTCGQTITKKKVSHCGAQKKVRWSCLGGHRGVWMSSPHLWEAFPEIHLLTTLSILFSGATFTHFKKWAKHLHLNFMGNKTFFEIQKAYLNTETKQQLNSTEQETNCVTEDQQKPEGSLLHIADNGCYVSPEPISTRSEQYHLKKIKTKLRRREKGTLSSQSSYKERFPISRTSTEADVQERSAPSSCGHVSTSEKGEQRQQDNVQHPRTTTHKVLEVNCQNSFEEMEITIKEDEEEEYNSVHNRVSELESDMENVSEATELRAAEADDNWDEDVYVPVIPQRSTTSALLLECEEEELEPWQRQTLQVDLKDEDDVRELKSDCKLEPSTPPDTVNTSPELETETPQRVVFNSPGLIVASPQLTRSTEFTGSLGTHCPPGSSLTVVPGKAVHEHLLHKVTRATVKPETYSNVSSSDVEQISNNPPSLSSFQAPAVYATSSDLLQFNQSNPSNPCFPYLKLNQMAHKTNNK</sequence>
<dbReference type="Pfam" id="PF05485">
    <property type="entry name" value="THAP"/>
    <property type="match status" value="1"/>
</dbReference>
<dbReference type="AlphaFoldDB" id="A0A6G1P803"/>
<feature type="compositionally biased region" description="Basic residues" evidence="7">
    <location>
        <begin position="391"/>
        <end position="402"/>
    </location>
</feature>
<protein>
    <submittedName>
        <fullName evidence="9">THAP domain-containing protein 4</fullName>
    </submittedName>
</protein>
<evidence type="ECO:0000256" key="4">
    <source>
        <dbReference type="ARBA" id="ARBA00023125"/>
    </source>
</evidence>
<reference evidence="9 10" key="1">
    <citation type="submission" date="2019-02" db="EMBL/GenBank/DDBJ databases">
        <title>Opniocepnalus argus genome.</title>
        <authorList>
            <person name="Zhou C."/>
            <person name="Xiao S."/>
        </authorList>
    </citation>
    <scope>NUCLEOTIDE SEQUENCE [LARGE SCALE GENOMIC DNA]</scope>
    <source>
        <strain evidence="9">OARG1902GOOAL</strain>
        <tissue evidence="9">Muscle</tissue>
    </source>
</reference>
<feature type="region of interest" description="Disordered" evidence="7">
    <location>
        <begin position="388"/>
        <end position="464"/>
    </location>
</feature>
<dbReference type="PROSITE" id="PS50950">
    <property type="entry name" value="ZF_THAP"/>
    <property type="match status" value="1"/>
</dbReference>
<feature type="region of interest" description="Disordered" evidence="7">
    <location>
        <begin position="568"/>
        <end position="590"/>
    </location>
</feature>
<feature type="region of interest" description="Disordered" evidence="7">
    <location>
        <begin position="210"/>
        <end position="229"/>
    </location>
</feature>
<dbReference type="Proteomes" id="UP000503349">
    <property type="component" value="Chromosome 2"/>
</dbReference>
<evidence type="ECO:0000313" key="9">
    <source>
        <dbReference type="EMBL" id="KAF3686411.1"/>
    </source>
</evidence>
<dbReference type="GO" id="GO:0008270">
    <property type="term" value="F:zinc ion binding"/>
    <property type="evidence" value="ECO:0007669"/>
    <property type="project" value="UniProtKB-KW"/>
</dbReference>
<dbReference type="InterPro" id="IPR052224">
    <property type="entry name" value="THAP_domain_protein"/>
</dbReference>